<organism evidence="2 3">
    <name type="scientific">Bradyrhizobium daqingense</name>
    <dbReference type="NCBI Taxonomy" id="993502"/>
    <lineage>
        <taxon>Bacteria</taxon>
        <taxon>Pseudomonadati</taxon>
        <taxon>Pseudomonadota</taxon>
        <taxon>Alphaproteobacteria</taxon>
        <taxon>Hyphomicrobiales</taxon>
        <taxon>Nitrobacteraceae</taxon>
        <taxon>Bradyrhizobium</taxon>
    </lineage>
</organism>
<accession>A0A562L9Z3</accession>
<dbReference type="EMBL" id="VLKL01000009">
    <property type="protein sequence ID" value="TWI04463.1"/>
    <property type="molecule type" value="Genomic_DNA"/>
</dbReference>
<comment type="caution">
    <text evidence="2">The sequence shown here is derived from an EMBL/GenBank/DDBJ whole genome shotgun (WGS) entry which is preliminary data.</text>
</comment>
<protein>
    <submittedName>
        <fullName evidence="2">Uncharacterized protein</fullName>
    </submittedName>
</protein>
<keyword evidence="3" id="KW-1185">Reference proteome</keyword>
<evidence type="ECO:0000313" key="2">
    <source>
        <dbReference type="EMBL" id="TWI04463.1"/>
    </source>
</evidence>
<proteinExistence type="predicted"/>
<evidence type="ECO:0000256" key="1">
    <source>
        <dbReference type="SAM" id="MobiDB-lite"/>
    </source>
</evidence>
<reference evidence="2 3" key="1">
    <citation type="journal article" date="2015" name="Stand. Genomic Sci.">
        <title>Genomic Encyclopedia of Bacterial and Archaeal Type Strains, Phase III: the genomes of soil and plant-associated and newly described type strains.</title>
        <authorList>
            <person name="Whitman W.B."/>
            <person name="Woyke T."/>
            <person name="Klenk H.P."/>
            <person name="Zhou Y."/>
            <person name="Lilburn T.G."/>
            <person name="Beck B.J."/>
            <person name="De Vos P."/>
            <person name="Vandamme P."/>
            <person name="Eisen J.A."/>
            <person name="Garrity G."/>
            <person name="Hugenholtz P."/>
            <person name="Kyrpides N.C."/>
        </authorList>
    </citation>
    <scope>NUCLEOTIDE SEQUENCE [LARGE SCALE GENOMIC DNA]</scope>
    <source>
        <strain evidence="2 3">CGMCC 1.10947</strain>
    </source>
</reference>
<dbReference type="Proteomes" id="UP000317176">
    <property type="component" value="Unassembled WGS sequence"/>
</dbReference>
<gene>
    <name evidence="2" type="ORF">IQ17_03788</name>
</gene>
<name>A0A562L9Z3_9BRAD</name>
<feature type="region of interest" description="Disordered" evidence="1">
    <location>
        <begin position="1"/>
        <end position="33"/>
    </location>
</feature>
<evidence type="ECO:0000313" key="3">
    <source>
        <dbReference type="Proteomes" id="UP000317176"/>
    </source>
</evidence>
<feature type="non-terminal residue" evidence="2">
    <location>
        <position position="1"/>
    </location>
</feature>
<dbReference type="AlphaFoldDB" id="A0A562L9Z3"/>
<sequence length="187" mass="20027">SAPTGAGPVNSVRVREARRNSAPGRARHKPSDHRAGKAVCWASPVCCCAVLPACAFAQRTAGAAGTRPSLHPLGYEGGAIKQSSGEMRREAAKPCPRVIYFLLEMGCCSKFRHCEERSDEAIQNPSTKGLWIASSQGLLAMTWRECAPHSALVPRTQRSVPSTMRCRAGAHLSAWTVPPLAHLAPSF</sequence>